<dbReference type="eggNOG" id="ENOG502T2QE">
    <property type="taxonomic scope" value="Eukaryota"/>
</dbReference>
<evidence type="ECO:0000313" key="1">
    <source>
        <dbReference type="EMBL" id="EDO07927.1"/>
    </source>
</evidence>
<dbReference type="EMBL" id="AAXT01000001">
    <property type="protein sequence ID" value="EDO07927.1"/>
    <property type="molecule type" value="Genomic_DNA"/>
</dbReference>
<comment type="caution">
    <text evidence="1">The sequence shown here is derived from an EMBL/GenBank/DDBJ whole genome shotgun (WGS) entry which is preliminary data.</text>
</comment>
<name>A7AMZ3_BABBO</name>
<organism evidence="1">
    <name type="scientific">Babesia bovis</name>
    <dbReference type="NCBI Taxonomy" id="5865"/>
    <lineage>
        <taxon>Eukaryota</taxon>
        <taxon>Sar</taxon>
        <taxon>Alveolata</taxon>
        <taxon>Apicomplexa</taxon>
        <taxon>Aconoidasida</taxon>
        <taxon>Piroplasmida</taxon>
        <taxon>Babesiidae</taxon>
        <taxon>Babesia</taxon>
    </lineage>
</organism>
<gene>
    <name evidence="1" type="ORF">BBOV_III003630</name>
</gene>
<dbReference type="AlphaFoldDB" id="A7AMZ3"/>
<reference evidence="1" key="2">
    <citation type="submission" date="2007-08" db="EMBL/GenBank/DDBJ databases">
        <authorList>
            <person name="Nene V."/>
        </authorList>
    </citation>
    <scope>NUCLEOTIDE SEQUENCE</scope>
    <source>
        <strain evidence="1">T2Bo</strain>
    </source>
</reference>
<reference evidence="1" key="1">
    <citation type="journal article" date="2007" name="PLoS Pathog.">
        <title>Genome sequence of Babesia bovis and comparative analysis of apicomplexan hemoprotozoa.</title>
        <authorList>
            <person name="Brayton K.A."/>
            <person name="Lau A.O.T."/>
            <person name="Herndon D.R."/>
            <person name="Hannick L."/>
            <person name="Kappmeyer L.S."/>
            <person name="Berens S.J."/>
            <person name="Bidwell S.L."/>
            <person name="Brown W.C."/>
            <person name="Crabtree J."/>
            <person name="Fadrosh D."/>
            <person name="Feldblum T."/>
            <person name="Forberger H.A."/>
            <person name="Haas B.J."/>
            <person name="Howell J.M."/>
            <person name="Khouri H."/>
            <person name="Koo H."/>
            <person name="Mann D.J."/>
            <person name="Norimine J."/>
            <person name="Paulsen I.T."/>
            <person name="Radune D."/>
            <person name="Ren Q."/>
            <person name="Smith R.K. Jr."/>
            <person name="Suarez C.E."/>
            <person name="White O."/>
            <person name="Wortman J.R."/>
            <person name="Knowles D.P. Jr."/>
            <person name="McElwain T.F."/>
            <person name="Nene V.M."/>
        </authorList>
    </citation>
    <scope>NUCLEOTIDE SEQUENCE [LARGE SCALE GENOMIC DNA]</scope>
    <source>
        <strain evidence="1">T2Bo</strain>
    </source>
</reference>
<dbReference type="VEuPathDB" id="PiroplasmaDB:BBOV_III003620"/>
<accession>A7AMZ3</accession>
<dbReference type="InParanoid" id="A7AMZ3"/>
<sequence>MVYNHFGRVTKQWWGATHLRIGGRGQPRPNKGFRLSHFPSVGSALECCRWWKFLRRGTLARLLNSDIANPATTSTPEFVYSMQ</sequence>
<proteinExistence type="predicted"/>
<protein>
    <submittedName>
        <fullName evidence="1">Uncharacterized protein</fullName>
    </submittedName>
</protein>